<dbReference type="Pfam" id="PF06123">
    <property type="entry name" value="CreD"/>
    <property type="match status" value="1"/>
</dbReference>
<proteinExistence type="predicted"/>
<organism evidence="2 3">
    <name type="scientific">Roseimicrobium gellanilyticum</name>
    <dbReference type="NCBI Taxonomy" id="748857"/>
    <lineage>
        <taxon>Bacteria</taxon>
        <taxon>Pseudomonadati</taxon>
        <taxon>Verrucomicrobiota</taxon>
        <taxon>Verrucomicrobiia</taxon>
        <taxon>Verrucomicrobiales</taxon>
        <taxon>Verrucomicrobiaceae</taxon>
        <taxon>Roseimicrobium</taxon>
    </lineage>
</organism>
<sequence length="410" mass="45131">MTVLRIFTIALITLCTAVAWAILGSTLQIRTHESSSQMGSEVADVWGFPLKQLHPSAFYHAPTGNNRKVTLQPDSSHVEVTLQSEPKKRGLLWHRTYSVQFSAAYQFTNPTPIPQTIYVQYQLPSKEASYTNFAFTLGDESLRRAVPKAGVITEALTVPAKGTAPLKVSYESRGMDSWQYTFPDASRVQGFELVMQTDFAEINFPSGTGSPTARDRLKGRYWWTYPDVLSAPAIGMDMPKVLKAGPVAARISFFAPVSLVFFFTVLMLMGVVMGINLHPMNYFFLAAGCFAFQLLFAYLVDLVPLHLSFVIAAVVSLLLVCGYIRAVGGKRMLRVALPAQFAYMVLFSYSFFFDGMTGLMITIGAIVTLALLMTFTARVNWAEQLAGKKRVLPTPPTIPPAPPGKLPAAV</sequence>
<feature type="transmembrane region" description="Helical" evidence="1">
    <location>
        <begin position="306"/>
        <end position="328"/>
    </location>
</feature>
<feature type="transmembrane region" description="Helical" evidence="1">
    <location>
        <begin position="282"/>
        <end position="300"/>
    </location>
</feature>
<keyword evidence="3" id="KW-1185">Reference proteome</keyword>
<dbReference type="Proteomes" id="UP000253426">
    <property type="component" value="Unassembled WGS sequence"/>
</dbReference>
<keyword evidence="1" id="KW-0812">Transmembrane</keyword>
<dbReference type="RefSeq" id="WP_113960691.1">
    <property type="nucleotide sequence ID" value="NZ_QNRR01000009.1"/>
</dbReference>
<accession>A0A366HBZ7</accession>
<dbReference type="InterPro" id="IPR010364">
    <property type="entry name" value="Uncharacterised_IM_CreD"/>
</dbReference>
<name>A0A366HBZ7_9BACT</name>
<dbReference type="OrthoDB" id="1522971at2"/>
<feature type="transmembrane region" description="Helical" evidence="1">
    <location>
        <begin position="359"/>
        <end position="381"/>
    </location>
</feature>
<gene>
    <name evidence="2" type="ORF">DES53_109235</name>
</gene>
<dbReference type="AlphaFoldDB" id="A0A366HBZ7"/>
<evidence type="ECO:0000256" key="1">
    <source>
        <dbReference type="SAM" id="Phobius"/>
    </source>
</evidence>
<reference evidence="2 3" key="1">
    <citation type="submission" date="2018-06" db="EMBL/GenBank/DDBJ databases">
        <title>Genomic Encyclopedia of Type Strains, Phase IV (KMG-IV): sequencing the most valuable type-strain genomes for metagenomic binning, comparative biology and taxonomic classification.</title>
        <authorList>
            <person name="Goeker M."/>
        </authorList>
    </citation>
    <scope>NUCLEOTIDE SEQUENCE [LARGE SCALE GENOMIC DNA]</scope>
    <source>
        <strain evidence="2 3">DSM 25532</strain>
    </source>
</reference>
<comment type="caution">
    <text evidence="2">The sequence shown here is derived from an EMBL/GenBank/DDBJ whole genome shotgun (WGS) entry which is preliminary data.</text>
</comment>
<evidence type="ECO:0000313" key="2">
    <source>
        <dbReference type="EMBL" id="RBP39807.1"/>
    </source>
</evidence>
<feature type="transmembrane region" description="Helical" evidence="1">
    <location>
        <begin position="335"/>
        <end position="353"/>
    </location>
</feature>
<evidence type="ECO:0000313" key="3">
    <source>
        <dbReference type="Proteomes" id="UP000253426"/>
    </source>
</evidence>
<feature type="transmembrane region" description="Helical" evidence="1">
    <location>
        <begin position="253"/>
        <end position="275"/>
    </location>
</feature>
<keyword evidence="1" id="KW-1133">Transmembrane helix</keyword>
<protein>
    <submittedName>
        <fullName evidence="2">Inner membrane protein CreD</fullName>
    </submittedName>
</protein>
<dbReference type="EMBL" id="QNRR01000009">
    <property type="protein sequence ID" value="RBP39807.1"/>
    <property type="molecule type" value="Genomic_DNA"/>
</dbReference>
<keyword evidence="1" id="KW-0472">Membrane</keyword>